<comment type="caution">
    <text evidence="2">The sequence shown here is derived from an EMBL/GenBank/DDBJ whole genome shotgun (WGS) entry which is preliminary data.</text>
</comment>
<keyword evidence="3" id="KW-1185">Reference proteome</keyword>
<dbReference type="Pfam" id="PF00156">
    <property type="entry name" value="Pribosyltran"/>
    <property type="match status" value="1"/>
</dbReference>
<dbReference type="EMBL" id="QWLA01000017">
    <property type="protein sequence ID" value="RIH87639.1"/>
    <property type="molecule type" value="Genomic_DNA"/>
</dbReference>
<dbReference type="InterPro" id="IPR029057">
    <property type="entry name" value="PRTase-like"/>
</dbReference>
<dbReference type="PANTHER" id="PTHR43218">
    <property type="entry name" value="PHOSPHORIBOSYLTRANSFERASE-RELATED"/>
    <property type="match status" value="1"/>
</dbReference>
<dbReference type="RefSeq" id="WP_119276521.1">
    <property type="nucleotide sequence ID" value="NZ_QWLA01000017.1"/>
</dbReference>
<accession>A0A399EX42</accession>
<reference evidence="2 3" key="1">
    <citation type="submission" date="2018-08" db="EMBL/GenBank/DDBJ databases">
        <title>Meiothermus roseus NBRC 110900 genome sequencing project.</title>
        <authorList>
            <person name="Da Costa M.S."/>
            <person name="Albuquerque L."/>
            <person name="Raposo P."/>
            <person name="Froufe H.J.C."/>
            <person name="Barroso C.S."/>
            <person name="Egas C."/>
        </authorList>
    </citation>
    <scope>NUCLEOTIDE SEQUENCE [LARGE SCALE GENOMIC DNA]</scope>
    <source>
        <strain evidence="2 3">NBRC 110900</strain>
    </source>
</reference>
<gene>
    <name evidence="2" type="primary">purR_1</name>
    <name evidence="2" type="ORF">Mrose_01196</name>
</gene>
<name>A0A399EX42_9DEIN</name>
<dbReference type="SUPFAM" id="SSF53271">
    <property type="entry name" value="PRTase-like"/>
    <property type="match status" value="1"/>
</dbReference>
<dbReference type="InterPro" id="IPR000836">
    <property type="entry name" value="PRTase_dom"/>
</dbReference>
<dbReference type="OrthoDB" id="4213751at2"/>
<sequence length="179" mass="18973">MKTYPVNIAGVKRELPVVQVGPGVAVALLNLLGDTELVEAAAQALAEKLPAEVETLITPEVKAVPLAHALSRLTGKPYVVARKTEKPYMINPVTRTVISITTGKPQLLVLDGTDVPLVRGKKVAIVDDVVSTGSTLKGLRELIEDVGGQMSAVLAVFTEGTPRDDVVALGHLPLFEPER</sequence>
<dbReference type="PANTHER" id="PTHR43218:SF1">
    <property type="entry name" value="PHOSPHORIBOSYLTRANSFERASE"/>
    <property type="match status" value="1"/>
</dbReference>
<feature type="domain" description="Phosphoribosyltransferase" evidence="1">
    <location>
        <begin position="38"/>
        <end position="156"/>
    </location>
</feature>
<dbReference type="Proteomes" id="UP000265341">
    <property type="component" value="Unassembled WGS sequence"/>
</dbReference>
<organism evidence="2 3">
    <name type="scientific">Calidithermus roseus</name>
    <dbReference type="NCBI Taxonomy" id="1644118"/>
    <lineage>
        <taxon>Bacteria</taxon>
        <taxon>Thermotogati</taxon>
        <taxon>Deinococcota</taxon>
        <taxon>Deinococci</taxon>
        <taxon>Thermales</taxon>
        <taxon>Thermaceae</taxon>
        <taxon>Calidithermus</taxon>
    </lineage>
</organism>
<dbReference type="AlphaFoldDB" id="A0A399EX42"/>
<dbReference type="Gene3D" id="3.40.50.2020">
    <property type="match status" value="1"/>
</dbReference>
<proteinExistence type="predicted"/>
<dbReference type="CDD" id="cd06223">
    <property type="entry name" value="PRTases_typeI"/>
    <property type="match status" value="1"/>
</dbReference>
<evidence type="ECO:0000313" key="3">
    <source>
        <dbReference type="Proteomes" id="UP000265341"/>
    </source>
</evidence>
<dbReference type="NCBIfam" id="NF005592">
    <property type="entry name" value="PRK07322.1"/>
    <property type="match status" value="1"/>
</dbReference>
<evidence type="ECO:0000259" key="1">
    <source>
        <dbReference type="Pfam" id="PF00156"/>
    </source>
</evidence>
<evidence type="ECO:0000313" key="2">
    <source>
        <dbReference type="EMBL" id="RIH87639.1"/>
    </source>
</evidence>
<protein>
    <submittedName>
        <fullName evidence="2">Pur operon repressor</fullName>
    </submittedName>
</protein>